<evidence type="ECO:0000313" key="2">
    <source>
        <dbReference type="EMBL" id="MEQ2302802.1"/>
    </source>
</evidence>
<feature type="non-terminal residue" evidence="2">
    <location>
        <position position="1"/>
    </location>
</feature>
<protein>
    <submittedName>
        <fullName evidence="2">Uncharacterized protein</fullName>
    </submittedName>
</protein>
<feature type="compositionally biased region" description="Basic and acidic residues" evidence="1">
    <location>
        <begin position="73"/>
        <end position="86"/>
    </location>
</feature>
<proteinExistence type="predicted"/>
<evidence type="ECO:0000256" key="1">
    <source>
        <dbReference type="SAM" id="MobiDB-lite"/>
    </source>
</evidence>
<evidence type="ECO:0000313" key="3">
    <source>
        <dbReference type="Proteomes" id="UP001469553"/>
    </source>
</evidence>
<name>A0ABV0Z9B9_9TELE</name>
<gene>
    <name evidence="2" type="ORF">AMECASPLE_010394</name>
</gene>
<comment type="caution">
    <text evidence="2">The sequence shown here is derived from an EMBL/GenBank/DDBJ whole genome shotgun (WGS) entry which is preliminary data.</text>
</comment>
<sequence length="97" mass="10950">RTSTSRSADSWRRLLGQRTNTSAHLWWDTEDTLNPSFKSGEKKDEFVGTLEIGQHSSSHPGRYRPTDASFKGCRPEFGHSNSERHPLISPAPRRSGL</sequence>
<accession>A0ABV0Z9B9</accession>
<dbReference type="Proteomes" id="UP001469553">
    <property type="component" value="Unassembled WGS sequence"/>
</dbReference>
<feature type="region of interest" description="Disordered" evidence="1">
    <location>
        <begin position="52"/>
        <end position="97"/>
    </location>
</feature>
<keyword evidence="3" id="KW-1185">Reference proteome</keyword>
<dbReference type="EMBL" id="JAHRIP010057030">
    <property type="protein sequence ID" value="MEQ2302802.1"/>
    <property type="molecule type" value="Genomic_DNA"/>
</dbReference>
<organism evidence="2 3">
    <name type="scientific">Ameca splendens</name>
    <dbReference type="NCBI Taxonomy" id="208324"/>
    <lineage>
        <taxon>Eukaryota</taxon>
        <taxon>Metazoa</taxon>
        <taxon>Chordata</taxon>
        <taxon>Craniata</taxon>
        <taxon>Vertebrata</taxon>
        <taxon>Euteleostomi</taxon>
        <taxon>Actinopterygii</taxon>
        <taxon>Neopterygii</taxon>
        <taxon>Teleostei</taxon>
        <taxon>Neoteleostei</taxon>
        <taxon>Acanthomorphata</taxon>
        <taxon>Ovalentaria</taxon>
        <taxon>Atherinomorphae</taxon>
        <taxon>Cyprinodontiformes</taxon>
        <taxon>Goodeidae</taxon>
        <taxon>Ameca</taxon>
    </lineage>
</organism>
<reference evidence="2 3" key="1">
    <citation type="submission" date="2021-06" db="EMBL/GenBank/DDBJ databases">
        <authorList>
            <person name="Palmer J.M."/>
        </authorList>
    </citation>
    <scope>NUCLEOTIDE SEQUENCE [LARGE SCALE GENOMIC DNA]</scope>
    <source>
        <strain evidence="2 3">AS_MEX2019</strain>
        <tissue evidence="2">Muscle</tissue>
    </source>
</reference>